<protein>
    <recommendedName>
        <fullName evidence="4">Transmembrane protein</fullName>
    </recommendedName>
</protein>
<dbReference type="EMBL" id="CM026425">
    <property type="protein sequence ID" value="KAG0576235.1"/>
    <property type="molecule type" value="Genomic_DNA"/>
</dbReference>
<accession>A0A8T0I018</accession>
<proteinExistence type="predicted"/>
<keyword evidence="1" id="KW-0472">Membrane</keyword>
<evidence type="ECO:0000313" key="3">
    <source>
        <dbReference type="Proteomes" id="UP000822688"/>
    </source>
</evidence>
<comment type="caution">
    <text evidence="2">The sequence shown here is derived from an EMBL/GenBank/DDBJ whole genome shotgun (WGS) entry which is preliminary data.</text>
</comment>
<feature type="transmembrane region" description="Helical" evidence="1">
    <location>
        <begin position="12"/>
        <end position="35"/>
    </location>
</feature>
<keyword evidence="3" id="KW-1185">Reference proteome</keyword>
<name>A0A8T0I018_CERPU</name>
<gene>
    <name evidence="2" type="ORF">KC19_5G065300</name>
</gene>
<reference evidence="2" key="1">
    <citation type="submission" date="2020-06" db="EMBL/GenBank/DDBJ databases">
        <title>WGS assembly of Ceratodon purpureus strain R40.</title>
        <authorList>
            <person name="Carey S.B."/>
            <person name="Jenkins J."/>
            <person name="Shu S."/>
            <person name="Lovell J.T."/>
            <person name="Sreedasyam A."/>
            <person name="Maumus F."/>
            <person name="Tiley G.P."/>
            <person name="Fernandez-Pozo N."/>
            <person name="Barry K."/>
            <person name="Chen C."/>
            <person name="Wang M."/>
            <person name="Lipzen A."/>
            <person name="Daum C."/>
            <person name="Saski C.A."/>
            <person name="Payton A.C."/>
            <person name="Mcbreen J.C."/>
            <person name="Conrad R.E."/>
            <person name="Kollar L.M."/>
            <person name="Olsson S."/>
            <person name="Huttunen S."/>
            <person name="Landis J.B."/>
            <person name="Wickett N.J."/>
            <person name="Johnson M.G."/>
            <person name="Rensing S.A."/>
            <person name="Grimwood J."/>
            <person name="Schmutz J."/>
            <person name="Mcdaniel S.F."/>
        </authorList>
    </citation>
    <scope>NUCLEOTIDE SEQUENCE</scope>
    <source>
        <strain evidence="2">R40</strain>
    </source>
</reference>
<feature type="transmembrane region" description="Helical" evidence="1">
    <location>
        <begin position="78"/>
        <end position="98"/>
    </location>
</feature>
<evidence type="ECO:0000313" key="2">
    <source>
        <dbReference type="EMBL" id="KAG0576235.1"/>
    </source>
</evidence>
<evidence type="ECO:0000256" key="1">
    <source>
        <dbReference type="SAM" id="Phobius"/>
    </source>
</evidence>
<sequence length="100" mass="10278">MDGLWLGWIVRFGFLIGGFGGGGLVVELVGAGFVFLAPGGCCTACGFVVWCGGFSCLVLMGVVVGHSVRFVLAEKFEVVAFGVLVVSVGLGISVGRGWTF</sequence>
<organism evidence="2 3">
    <name type="scientific">Ceratodon purpureus</name>
    <name type="common">Fire moss</name>
    <name type="synonym">Dicranum purpureum</name>
    <dbReference type="NCBI Taxonomy" id="3225"/>
    <lineage>
        <taxon>Eukaryota</taxon>
        <taxon>Viridiplantae</taxon>
        <taxon>Streptophyta</taxon>
        <taxon>Embryophyta</taxon>
        <taxon>Bryophyta</taxon>
        <taxon>Bryophytina</taxon>
        <taxon>Bryopsida</taxon>
        <taxon>Dicranidae</taxon>
        <taxon>Pseudoditrichales</taxon>
        <taxon>Ditrichaceae</taxon>
        <taxon>Ceratodon</taxon>
    </lineage>
</organism>
<dbReference type="AlphaFoldDB" id="A0A8T0I018"/>
<keyword evidence="1" id="KW-0812">Transmembrane</keyword>
<dbReference type="Proteomes" id="UP000822688">
    <property type="component" value="Chromosome 5"/>
</dbReference>
<evidence type="ECO:0008006" key="4">
    <source>
        <dbReference type="Google" id="ProtNLM"/>
    </source>
</evidence>
<feature type="transmembrane region" description="Helical" evidence="1">
    <location>
        <begin position="47"/>
        <end position="66"/>
    </location>
</feature>
<keyword evidence="1" id="KW-1133">Transmembrane helix</keyword>